<accession>A0ACB8FSY7</accession>
<evidence type="ECO:0000313" key="2">
    <source>
        <dbReference type="Proteomes" id="UP000827872"/>
    </source>
</evidence>
<proteinExistence type="predicted"/>
<gene>
    <name evidence="1" type="ORF">K3G42_029990</name>
</gene>
<dbReference type="Proteomes" id="UP000827872">
    <property type="component" value="Linkage Group LG06"/>
</dbReference>
<comment type="caution">
    <text evidence="1">The sequence shown here is derived from an EMBL/GenBank/DDBJ whole genome shotgun (WGS) entry which is preliminary data.</text>
</comment>
<keyword evidence="2" id="KW-1185">Reference proteome</keyword>
<protein>
    <submittedName>
        <fullName evidence="1">Uncharacterized protein</fullName>
    </submittedName>
</protein>
<organism evidence="1 2">
    <name type="scientific">Sphaerodactylus townsendi</name>
    <dbReference type="NCBI Taxonomy" id="933632"/>
    <lineage>
        <taxon>Eukaryota</taxon>
        <taxon>Metazoa</taxon>
        <taxon>Chordata</taxon>
        <taxon>Craniata</taxon>
        <taxon>Vertebrata</taxon>
        <taxon>Euteleostomi</taxon>
        <taxon>Lepidosauria</taxon>
        <taxon>Squamata</taxon>
        <taxon>Bifurcata</taxon>
        <taxon>Gekkota</taxon>
        <taxon>Sphaerodactylidae</taxon>
        <taxon>Sphaerodactylus</taxon>
    </lineage>
</organism>
<dbReference type="EMBL" id="CM037619">
    <property type="protein sequence ID" value="KAH8008558.1"/>
    <property type="molecule type" value="Genomic_DNA"/>
</dbReference>
<name>A0ACB8FSY7_9SAUR</name>
<reference evidence="1" key="1">
    <citation type="submission" date="2021-08" db="EMBL/GenBank/DDBJ databases">
        <title>The first chromosome-level gecko genome reveals the dynamic sex chromosomes of Neotropical dwarf geckos (Sphaerodactylidae: Sphaerodactylus).</title>
        <authorList>
            <person name="Pinto B.J."/>
            <person name="Keating S.E."/>
            <person name="Gamble T."/>
        </authorList>
    </citation>
    <scope>NUCLEOTIDE SEQUENCE</scope>
    <source>
        <strain evidence="1">TG3544</strain>
    </source>
</reference>
<evidence type="ECO:0000313" key="1">
    <source>
        <dbReference type="EMBL" id="KAH8008558.1"/>
    </source>
</evidence>
<sequence>MSRQSLSLLDLRGDLDLSLGTKEPSAMWEWPAHPYRPTSSLMESFIMEMSLSGVKFAHWRPGRSEGVVEAVSPSPPCLRASSDVLGDPPSSRWRWEGARCCEAPMKSARAPGSVRSSVLLPRERLRWPEQGSAEEDRRAPIRARGSSLVGDHRPSSRLRWVPVLSSSLPARRPYEEAAPLFVAALVFSAADLPKSCLGGEKGADRLVPSAIMASFPFFLAGTSPPSQTRTPLHTRTRPVVRRGGGGGKETEVLIMTHCWILRKHIWKHHVEAHLLPWEDISSQRHPSSITERFMNAG</sequence>